<feature type="region of interest" description="Disordered" evidence="2">
    <location>
        <begin position="974"/>
        <end position="998"/>
    </location>
</feature>
<feature type="compositionally biased region" description="Basic and acidic residues" evidence="2">
    <location>
        <begin position="308"/>
        <end position="336"/>
    </location>
</feature>
<feature type="compositionally biased region" description="Basic and acidic residues" evidence="2">
    <location>
        <begin position="367"/>
        <end position="394"/>
    </location>
</feature>
<feature type="domain" description="BAG" evidence="3">
    <location>
        <begin position="587"/>
        <end position="663"/>
    </location>
</feature>
<dbReference type="Gramene" id="LPERR02G09480.4">
    <property type="protein sequence ID" value="LPERR02G09480.4"/>
    <property type="gene ID" value="LPERR02G09480"/>
</dbReference>
<dbReference type="Proteomes" id="UP000032180">
    <property type="component" value="Chromosome 2"/>
</dbReference>
<keyword evidence="5" id="KW-1185">Reference proteome</keyword>
<feature type="compositionally biased region" description="Basic and acidic residues" evidence="2">
    <location>
        <begin position="239"/>
        <end position="261"/>
    </location>
</feature>
<dbReference type="SUPFAM" id="SSF63491">
    <property type="entry name" value="BAG domain"/>
    <property type="match status" value="1"/>
</dbReference>
<dbReference type="EnsemblPlants" id="LPERR02G09480.2">
    <property type="protein sequence ID" value="LPERR02G09480.2"/>
    <property type="gene ID" value="LPERR02G09480"/>
</dbReference>
<reference evidence="4 5" key="2">
    <citation type="submission" date="2013-12" db="EMBL/GenBank/DDBJ databases">
        <authorList>
            <person name="Yu Y."/>
            <person name="Lee S."/>
            <person name="de Baynast K."/>
            <person name="Wissotski M."/>
            <person name="Liu L."/>
            <person name="Talag J."/>
            <person name="Goicoechea J."/>
            <person name="Angelova A."/>
            <person name="Jetty R."/>
            <person name="Kudrna D."/>
            <person name="Golser W."/>
            <person name="Rivera L."/>
            <person name="Zhang J."/>
            <person name="Wing R."/>
        </authorList>
    </citation>
    <scope>NUCLEOTIDE SEQUENCE</scope>
</reference>
<dbReference type="Pfam" id="PF00612">
    <property type="entry name" value="IQ"/>
    <property type="match status" value="1"/>
</dbReference>
<feature type="compositionally biased region" description="Basic and acidic residues" evidence="2">
    <location>
        <begin position="1175"/>
        <end position="1185"/>
    </location>
</feature>
<sequence length="1279" mass="142104">MYPANQYMDPYYSHYKNHAPYPYYPPPGCWEVGHPRMATDTSCRPPSYGPWPSMSHLHPPEFHSCCNHTYPPGYYNFRPPSPQEILPPHLYYHGPFPHHPNAYPSYFAPPLPYPVEQTTYDYDKFKSHCCGCPNHICHADDRSNVKIEEEGPEVKPDSEKKGASSFGIIQHPHYENQNIWLPSGSMKDKENKEGTELPPQFVNGWIPVSGKRIGDEKQQDKDDQKTKQFQWPIIWMPARSDEKRKEAKEQKEMDEIPKVSEEAPPLPKIKIIPLSWFENGQNDQKPSVTDESYYNERSTRKKQSASNEHQDGRAMENIHLMPKKESEHKKPIRENYKTIPVMPRNDEEEKTPAGGNYRTIPVMPVKQSDDKKPDVSVQRDEKKASITERGEENQKGNNEGPSKAKHSKLPPVCLRVDPLPRKKSGNGSSRSPSPPTRKDADGAKKEVKEVHIQKEETEQSDPKKEIAISEAKGKASIEMNEGRANSNETVQAASVKHMEEEQVPTSLGNQKAQATIVNFDAQENSDDKNLHASEKNTVADTKVQSEHAKDGTSPRINYSESDAAVCIQSAYRGYNVRRWRPLEKLQMIKNVNEQMQDLKRQLQGIEACSKQLTFKEHVAINETIMNLLLKLDTIQGLHPNVREARKSVARELISLQEKLDSLCKLPSSEPNHTNGDKEKPKVVESTFQSTAPVSEIEASEKDLNLLNIYQQEKAAGVDEEQDTSTIESNGMMRDAISSVVFMDPTQDADSNDHIEESNNTKEEAANEGKAATQCDCQREPSMDVMSDAALLGHSTEQKHQIEESNALSRDGSCNEEKDKPLVGGLGIPSRGHVEPLHDVALSEDSNELQQCTISEKSNTATSPAATDNSAITMATTSIGSGVIADEGIPVEGQVPEAAAVESSESEHDVAPAEDQCEELNAPVVNLEDSLVSLKNEKLLERNTTPSSFSVVSNLAKQLEEARDVNVQQQIQNVDTAQDATKGSNGTQETRVDNVTSTGTENYVQSPLLQATSELQSATEQDVLEESIAAKKCAVSGENDSVLGGKQNESAGNLIEDSANVEEPPLVALGMEGEIHESAPREMKDEPTFPEAEISDLSCEQGGITGHEDFEICVPLQCKLDVHKERCSDDEHSVDVQVPKEAECNIVGADNLEEDVSVRKENMASEEASLASGTPDDMKVENKVPEETAESATPNVSKSENENKLAQENQKLKEMLQKLLASGSDQMGVITELSDKVKALERKLAHKKRPKVFPLGQGFNLKTQYNDNQDPSLWKAFSDL</sequence>
<evidence type="ECO:0000313" key="5">
    <source>
        <dbReference type="Proteomes" id="UP000032180"/>
    </source>
</evidence>
<dbReference type="EnsemblPlants" id="LPERR02G09480.4">
    <property type="protein sequence ID" value="LPERR02G09480.4"/>
    <property type="gene ID" value="LPERR02G09480"/>
</dbReference>
<name>A0A0D9VEG6_9ORYZ</name>
<dbReference type="Gramene" id="LPERR02G09480.2">
    <property type="protein sequence ID" value="LPERR02G09480.2"/>
    <property type="gene ID" value="LPERR02G09480"/>
</dbReference>
<dbReference type="Gramene" id="LPERR02G09480.3">
    <property type="protein sequence ID" value="LPERR02G09480.3"/>
    <property type="gene ID" value="LPERR02G09480"/>
</dbReference>
<dbReference type="STRING" id="77586.A0A0D9VEG6"/>
<dbReference type="PROSITE" id="PS50096">
    <property type="entry name" value="IQ"/>
    <property type="match status" value="1"/>
</dbReference>
<dbReference type="Gene3D" id="1.20.58.120">
    <property type="entry name" value="BAG domain"/>
    <property type="match status" value="1"/>
</dbReference>
<feature type="region of interest" description="Disordered" evidence="2">
    <location>
        <begin position="522"/>
        <end position="556"/>
    </location>
</feature>
<dbReference type="InterPro" id="IPR036533">
    <property type="entry name" value="BAG_dom_sf"/>
</dbReference>
<evidence type="ECO:0000259" key="3">
    <source>
        <dbReference type="PROSITE" id="PS51035"/>
    </source>
</evidence>
<dbReference type="PROSITE" id="PS51035">
    <property type="entry name" value="BAG"/>
    <property type="match status" value="1"/>
</dbReference>
<feature type="compositionally biased region" description="Polar residues" evidence="2">
    <location>
        <begin position="278"/>
        <end position="296"/>
    </location>
</feature>
<dbReference type="GO" id="GO:0051087">
    <property type="term" value="F:protein-folding chaperone binding"/>
    <property type="evidence" value="ECO:0007669"/>
    <property type="project" value="InterPro"/>
</dbReference>
<feature type="region of interest" description="Disordered" evidence="2">
    <location>
        <begin position="276"/>
        <end position="491"/>
    </location>
</feature>
<dbReference type="GO" id="GO:0006457">
    <property type="term" value="P:protein folding"/>
    <property type="evidence" value="ECO:0007669"/>
    <property type="project" value="TreeGrafter"/>
</dbReference>
<proteinExistence type="predicted"/>
<feature type="region of interest" description="Disordered" evidence="2">
    <location>
        <begin position="1160"/>
        <end position="1202"/>
    </location>
</feature>
<dbReference type="PANTHER" id="PTHR33322">
    <property type="entry name" value="BAG DOMAIN CONTAINING PROTEIN, EXPRESSED"/>
    <property type="match status" value="1"/>
</dbReference>
<dbReference type="eggNOG" id="ENOG502QRHM">
    <property type="taxonomic scope" value="Eukaryota"/>
</dbReference>
<keyword evidence="1" id="KW-0143">Chaperone</keyword>
<dbReference type="InterPro" id="IPR000048">
    <property type="entry name" value="IQ_motif_EF-hand-BS"/>
</dbReference>
<evidence type="ECO:0000256" key="1">
    <source>
        <dbReference type="ARBA" id="ARBA00023186"/>
    </source>
</evidence>
<dbReference type="PANTHER" id="PTHR33322:SF16">
    <property type="entry name" value="BAG FAMILY MOLECULAR CHAPERONE REGULATOR 6"/>
    <property type="match status" value="1"/>
</dbReference>
<evidence type="ECO:0000256" key="2">
    <source>
        <dbReference type="SAM" id="MobiDB-lite"/>
    </source>
</evidence>
<feature type="compositionally biased region" description="Basic and acidic residues" evidence="2">
    <location>
        <begin position="525"/>
        <end position="534"/>
    </location>
</feature>
<feature type="compositionally biased region" description="Basic and acidic residues" evidence="2">
    <location>
        <begin position="543"/>
        <end position="552"/>
    </location>
</feature>
<reference evidence="4 5" key="1">
    <citation type="submission" date="2012-08" db="EMBL/GenBank/DDBJ databases">
        <title>Oryza genome evolution.</title>
        <authorList>
            <person name="Wing R.A."/>
        </authorList>
    </citation>
    <scope>NUCLEOTIDE SEQUENCE</scope>
</reference>
<dbReference type="HOGENOM" id="CLU_007808_0_0_1"/>
<dbReference type="InterPro" id="IPR003103">
    <property type="entry name" value="BAG_domain"/>
</dbReference>
<dbReference type="Gramene" id="LPERR02G09480.1">
    <property type="protein sequence ID" value="LPERR02G09480.1"/>
    <property type="gene ID" value="LPERR02G09480"/>
</dbReference>
<reference evidence="4" key="3">
    <citation type="submission" date="2015-04" db="UniProtKB">
        <authorList>
            <consortium name="EnsemblPlants"/>
        </authorList>
    </citation>
    <scope>IDENTIFICATION</scope>
</reference>
<feature type="region of interest" description="Disordered" evidence="2">
    <location>
        <begin position="239"/>
        <end position="264"/>
    </location>
</feature>
<evidence type="ECO:0000313" key="4">
    <source>
        <dbReference type="EnsemblPlants" id="LPERR02G09480.3"/>
    </source>
</evidence>
<dbReference type="FunFam" id="1.20.58.120:FF:000010">
    <property type="entry name" value="BAG family molecular chaperone regulator 6"/>
    <property type="match status" value="1"/>
</dbReference>
<accession>A0A0D9VEG6</accession>
<feature type="region of interest" description="Disordered" evidence="2">
    <location>
        <begin position="744"/>
        <end position="772"/>
    </location>
</feature>
<feature type="region of interest" description="Disordered" evidence="2">
    <location>
        <begin position="795"/>
        <end position="830"/>
    </location>
</feature>
<feature type="compositionally biased region" description="Basic and acidic residues" evidence="2">
    <location>
        <begin position="750"/>
        <end position="766"/>
    </location>
</feature>
<dbReference type="EnsemblPlants" id="LPERR02G09480.3">
    <property type="protein sequence ID" value="LPERR02G09480.3"/>
    <property type="gene ID" value="LPERR02G09480"/>
</dbReference>
<dbReference type="SMART" id="SM00264">
    <property type="entry name" value="BAG"/>
    <property type="match status" value="1"/>
</dbReference>
<protein>
    <recommendedName>
        <fullName evidence="3">BAG domain-containing protein</fullName>
    </recommendedName>
</protein>
<feature type="compositionally biased region" description="Basic and acidic residues" evidence="2">
    <location>
        <begin position="436"/>
        <end position="475"/>
    </location>
</feature>
<feature type="region of interest" description="Disordered" evidence="2">
    <location>
        <begin position="664"/>
        <end position="683"/>
    </location>
</feature>
<dbReference type="AlphaFoldDB" id="A0A0D9VEG6"/>
<dbReference type="EnsemblPlants" id="LPERR02G09480.1">
    <property type="protein sequence ID" value="LPERR02G09480.1"/>
    <property type="gene ID" value="LPERR02G09480"/>
</dbReference>
<organism evidence="4 5">
    <name type="scientific">Leersia perrieri</name>
    <dbReference type="NCBI Taxonomy" id="77586"/>
    <lineage>
        <taxon>Eukaryota</taxon>
        <taxon>Viridiplantae</taxon>
        <taxon>Streptophyta</taxon>
        <taxon>Embryophyta</taxon>
        <taxon>Tracheophyta</taxon>
        <taxon>Spermatophyta</taxon>
        <taxon>Magnoliopsida</taxon>
        <taxon>Liliopsida</taxon>
        <taxon>Poales</taxon>
        <taxon>Poaceae</taxon>
        <taxon>BOP clade</taxon>
        <taxon>Oryzoideae</taxon>
        <taxon>Oryzeae</taxon>
        <taxon>Oryzinae</taxon>
        <taxon>Leersia</taxon>
    </lineage>
</organism>
<dbReference type="Pfam" id="PF02179">
    <property type="entry name" value="BAG"/>
    <property type="match status" value="1"/>
</dbReference>
<dbReference type="InterPro" id="IPR040400">
    <property type="entry name" value="BAG5/6/7/8"/>
</dbReference>
<dbReference type="GO" id="GO:0009506">
    <property type="term" value="C:plasmodesma"/>
    <property type="evidence" value="ECO:0007669"/>
    <property type="project" value="TreeGrafter"/>
</dbReference>